<name>A0A1E3VNA2_9HYPH</name>
<sequence>MSESYAVTEATTPLRAEAIKETPKAGARFTPLRSAIVVRDRDVPADAGETLSPLVPVKRDHT</sequence>
<dbReference type="RefSeq" id="WP_069444271.1">
    <property type="nucleotide sequence ID" value="NZ_LPWE01000011.1"/>
</dbReference>
<comment type="caution">
    <text evidence="1">The sequence shown here is derived from an EMBL/GenBank/DDBJ whole genome shotgun (WGS) entry which is preliminary data.</text>
</comment>
<accession>A0A1E3VNA2</accession>
<protein>
    <submittedName>
        <fullName evidence="1">Uncharacterized protein</fullName>
    </submittedName>
</protein>
<keyword evidence="2" id="KW-1185">Reference proteome</keyword>
<evidence type="ECO:0000313" key="1">
    <source>
        <dbReference type="EMBL" id="ODR94972.1"/>
    </source>
</evidence>
<dbReference type="STRING" id="1774970.AUC70_04180"/>
<dbReference type="AlphaFoldDB" id="A0A1E3VNA2"/>
<reference evidence="1 2" key="1">
    <citation type="journal article" date="2016" name="Environ. Microbiol.">
        <title>New Methyloceanibacter diversity from North Sea sediments includes methanotroph containing solely the soluble methane monooxygenase.</title>
        <authorList>
            <person name="Vekeman B."/>
            <person name="Kerckhof F.M."/>
            <person name="Cremers G."/>
            <person name="de Vos P."/>
            <person name="Vandamme P."/>
            <person name="Boon N."/>
            <person name="Op den Camp H.J."/>
            <person name="Heylen K."/>
        </authorList>
    </citation>
    <scope>NUCLEOTIDE SEQUENCE [LARGE SCALE GENOMIC DNA]</scope>
    <source>
        <strain evidence="1 2">R-67176</strain>
    </source>
</reference>
<dbReference type="EMBL" id="LPWE01000011">
    <property type="protein sequence ID" value="ODR94972.1"/>
    <property type="molecule type" value="Genomic_DNA"/>
</dbReference>
<dbReference type="Proteomes" id="UP000094172">
    <property type="component" value="Unassembled WGS sequence"/>
</dbReference>
<gene>
    <name evidence="1" type="ORF">AUC70_04180</name>
</gene>
<organism evidence="1 2">
    <name type="scientific">Methyloceanibacter stevinii</name>
    <dbReference type="NCBI Taxonomy" id="1774970"/>
    <lineage>
        <taxon>Bacteria</taxon>
        <taxon>Pseudomonadati</taxon>
        <taxon>Pseudomonadota</taxon>
        <taxon>Alphaproteobacteria</taxon>
        <taxon>Hyphomicrobiales</taxon>
        <taxon>Hyphomicrobiaceae</taxon>
        <taxon>Methyloceanibacter</taxon>
    </lineage>
</organism>
<proteinExistence type="predicted"/>
<evidence type="ECO:0000313" key="2">
    <source>
        <dbReference type="Proteomes" id="UP000094172"/>
    </source>
</evidence>